<protein>
    <submittedName>
        <fullName evidence="2">Uncharacterized protein</fullName>
    </submittedName>
</protein>
<dbReference type="EMBL" id="JACAZH010000015">
    <property type="protein sequence ID" value="KAF7349684.1"/>
    <property type="molecule type" value="Genomic_DNA"/>
</dbReference>
<gene>
    <name evidence="2" type="ORF">MSAN_01695000</name>
</gene>
<name>A0A8H6Y0F0_9AGAR</name>
<comment type="caution">
    <text evidence="2">The sequence shown here is derived from an EMBL/GenBank/DDBJ whole genome shotgun (WGS) entry which is preliminary data.</text>
</comment>
<feature type="region of interest" description="Disordered" evidence="1">
    <location>
        <begin position="92"/>
        <end position="114"/>
    </location>
</feature>
<sequence>MSSFSAATPRPRPPLNLRTTMRYHPHASAKSPLPVLSLRDRFFCLPPPAPRTCAPRSLHHKSPGSSTAVSHFPLRAHLRCKLEPRLRSMHARRLMSEPAGDAREVDCDGDRGDG</sequence>
<feature type="compositionally biased region" description="Basic and acidic residues" evidence="1">
    <location>
        <begin position="100"/>
        <end position="114"/>
    </location>
</feature>
<proteinExistence type="predicted"/>
<dbReference type="AlphaFoldDB" id="A0A8H6Y0F0"/>
<keyword evidence="3" id="KW-1185">Reference proteome</keyword>
<reference evidence="2" key="1">
    <citation type="submission" date="2020-05" db="EMBL/GenBank/DDBJ databases">
        <title>Mycena genomes resolve the evolution of fungal bioluminescence.</title>
        <authorList>
            <person name="Tsai I.J."/>
        </authorList>
    </citation>
    <scope>NUCLEOTIDE SEQUENCE</scope>
    <source>
        <strain evidence="2">160909Yilan</strain>
    </source>
</reference>
<evidence type="ECO:0000313" key="2">
    <source>
        <dbReference type="EMBL" id="KAF7349684.1"/>
    </source>
</evidence>
<accession>A0A8H6Y0F0</accession>
<evidence type="ECO:0000313" key="3">
    <source>
        <dbReference type="Proteomes" id="UP000623467"/>
    </source>
</evidence>
<dbReference type="Proteomes" id="UP000623467">
    <property type="component" value="Unassembled WGS sequence"/>
</dbReference>
<evidence type="ECO:0000256" key="1">
    <source>
        <dbReference type="SAM" id="MobiDB-lite"/>
    </source>
</evidence>
<organism evidence="2 3">
    <name type="scientific">Mycena sanguinolenta</name>
    <dbReference type="NCBI Taxonomy" id="230812"/>
    <lineage>
        <taxon>Eukaryota</taxon>
        <taxon>Fungi</taxon>
        <taxon>Dikarya</taxon>
        <taxon>Basidiomycota</taxon>
        <taxon>Agaricomycotina</taxon>
        <taxon>Agaricomycetes</taxon>
        <taxon>Agaricomycetidae</taxon>
        <taxon>Agaricales</taxon>
        <taxon>Marasmiineae</taxon>
        <taxon>Mycenaceae</taxon>
        <taxon>Mycena</taxon>
    </lineage>
</organism>